<sequence length="671" mass="75625">MHLLQSQRSDMVSMNYFKLSLAFSLFLVPSYQAQSITTPNVTVLSLPGLSRAQKELHQLAIPRPDLLCNLDSDYQCICDSSLGDLKDEYMECNVFLQVESLDIVRLHLKNANMSLKLYTNEPFEEYFKRRVTTILSTYCEHKANNCTGIQLKITKVDQNGENSLNNEPLITQKQLIILGVRYLPDKITQIDMVVSTIPTTGSINGQFLMNPTLIKYILSAQIAPLSRVLGGIKVEAVTIDKIKRFKNESLALPYKSSSISPIDGSQEAVSDNSAFHKIIGITCIFFLIVYTIAIYKVVKGCCDKKKITKRTEHQQQSVEVGLAGSRNNSIKNYGTVPKKDEKATVPLREITYEKGMVTPSNINPGISTWNNGDEDIIINPITPHSFKRMFMCDTSQLPRELTIDLDTTTSTDGKDINIGFSKPVMVVDEVNEMDEAKDKFNENEPLSHYDNVHTDDEENVGTVDEVTDFIVDSESVVDEELILDRSGGVSSGLLGFGTACIDRPLSRRCSRESPISLSQDHEETMSSREGTPAPIMEDPEYLPMKPIIQEEDETPVVVKSKPRMIPVLSITVDDDADEVMLDEFDDHIDPFETKESHDDVWSSEDEEDKQAYQIMSEENLNNHSEISDEEEDSANYQRLQESPVHYTKSFDLPIDPSDFNVYEEDDLESLR</sequence>
<accession>A0AC35TJ05</accession>
<dbReference type="Proteomes" id="UP000095286">
    <property type="component" value="Unplaced"/>
</dbReference>
<protein>
    <submittedName>
        <fullName evidence="2">Recep_L_domain domain-containing protein</fullName>
    </submittedName>
</protein>
<proteinExistence type="predicted"/>
<name>A0AC35TJ05_9BILA</name>
<reference evidence="2" key="1">
    <citation type="submission" date="2016-11" db="UniProtKB">
        <authorList>
            <consortium name="WormBaseParasite"/>
        </authorList>
    </citation>
    <scope>IDENTIFICATION</scope>
    <source>
        <strain evidence="2">KR3021</strain>
    </source>
</reference>
<evidence type="ECO:0000313" key="2">
    <source>
        <dbReference type="WBParaSite" id="RSKR_0000113600.1"/>
    </source>
</evidence>
<evidence type="ECO:0000313" key="1">
    <source>
        <dbReference type="Proteomes" id="UP000095286"/>
    </source>
</evidence>
<dbReference type="WBParaSite" id="RSKR_0000113600.1">
    <property type="protein sequence ID" value="RSKR_0000113600.1"/>
    <property type="gene ID" value="RSKR_0000113600"/>
</dbReference>
<organism evidence="1 2">
    <name type="scientific">Rhabditophanes sp. KR3021</name>
    <dbReference type="NCBI Taxonomy" id="114890"/>
    <lineage>
        <taxon>Eukaryota</taxon>
        <taxon>Metazoa</taxon>
        <taxon>Ecdysozoa</taxon>
        <taxon>Nematoda</taxon>
        <taxon>Chromadorea</taxon>
        <taxon>Rhabditida</taxon>
        <taxon>Tylenchina</taxon>
        <taxon>Panagrolaimomorpha</taxon>
        <taxon>Strongyloidoidea</taxon>
        <taxon>Alloionematidae</taxon>
        <taxon>Rhabditophanes</taxon>
    </lineage>
</organism>